<reference evidence="3" key="1">
    <citation type="submission" date="2024-06" db="EMBL/GenBank/DDBJ databases">
        <title>Draft Genome Sequences of Epichloe bromicola Strains Isolated from Elymus ciliaris.</title>
        <authorList>
            <consortium name="Epichloe bromicola genome sequencing consortium"/>
            <person name="Miura A."/>
            <person name="Imano S."/>
            <person name="Ashida A."/>
            <person name="Sato I."/>
            <person name="Chiba S."/>
            <person name="Tanaka A."/>
            <person name="Camagna M."/>
            <person name="Takemoto D."/>
        </authorList>
    </citation>
    <scope>NUCLEOTIDE SEQUENCE [LARGE SCALE GENOMIC DNA]</scope>
    <source>
        <strain evidence="3">DP</strain>
    </source>
</reference>
<dbReference type="Pfam" id="PF11951">
    <property type="entry name" value="Fungal_trans_2"/>
    <property type="match status" value="1"/>
</dbReference>
<organism evidence="2 3">
    <name type="scientific">Epichloe bromicola</name>
    <dbReference type="NCBI Taxonomy" id="79588"/>
    <lineage>
        <taxon>Eukaryota</taxon>
        <taxon>Fungi</taxon>
        <taxon>Dikarya</taxon>
        <taxon>Ascomycota</taxon>
        <taxon>Pezizomycotina</taxon>
        <taxon>Sordariomycetes</taxon>
        <taxon>Hypocreomycetidae</taxon>
        <taxon>Hypocreales</taxon>
        <taxon>Clavicipitaceae</taxon>
        <taxon>Epichloe</taxon>
    </lineage>
</organism>
<sequence>MADNTFIEQFLVGPSFGKAHRETILNQLSTSPALVQDAYMACVLSVPHPAEDPEGTNTEQRITTSFRRASSALAKLRSLQIGHARDISSCLALGGCILAFVLRFGGKDSLAICAQVLGLIKPAYDSQLDRIQVPQVDLGFLTCLIMCETTECLLQTEVPTLRYRPPAAGSPGFVDRYIGLCGTLLPHLYDLCERGYQLLHGLDAGREQLDGLERVLDAWRPTVPAGFADNYTSPEITNMLCQAHVMQQAALLVLHRLRYPFGTEQIAALAMANNIFRLLDTAKSVSGRAIRCIDFALMVACLEIACEKQRSLHLRATSSIAVYSPRFIQRSEALLTAIWEFRNSSTRPIFWYHLGSIAKHIR</sequence>
<evidence type="ECO:0000256" key="1">
    <source>
        <dbReference type="ARBA" id="ARBA00023242"/>
    </source>
</evidence>
<protein>
    <submittedName>
        <fullName evidence="2">Uncharacterized protein</fullName>
    </submittedName>
</protein>
<gene>
    <name evidence="2" type="primary">g5864</name>
    <name evidence="2" type="ORF">EsDP_00005864</name>
</gene>
<proteinExistence type="predicted"/>
<evidence type="ECO:0000313" key="3">
    <source>
        <dbReference type="Proteomes" id="UP001562357"/>
    </source>
</evidence>
<dbReference type="Proteomes" id="UP001562357">
    <property type="component" value="Unassembled WGS sequence"/>
</dbReference>
<keyword evidence="3" id="KW-1185">Reference proteome</keyword>
<keyword evidence="1" id="KW-0539">Nucleus</keyword>
<dbReference type="InterPro" id="IPR021858">
    <property type="entry name" value="Fun_TF"/>
</dbReference>
<dbReference type="EMBL" id="BAAFGZ010000297">
    <property type="protein sequence ID" value="GAB0137607.1"/>
    <property type="molecule type" value="Genomic_DNA"/>
</dbReference>
<accession>A0ABQ0CVX9</accession>
<evidence type="ECO:0000313" key="2">
    <source>
        <dbReference type="EMBL" id="GAB0137607.1"/>
    </source>
</evidence>
<name>A0ABQ0CVX9_9HYPO</name>
<comment type="caution">
    <text evidence="2">The sequence shown here is derived from an EMBL/GenBank/DDBJ whole genome shotgun (WGS) entry which is preliminary data.</text>
</comment>